<evidence type="ECO:0000313" key="1">
    <source>
        <dbReference type="EMBL" id="MCC4234533.1"/>
    </source>
</evidence>
<keyword evidence="2" id="KW-1185">Reference proteome</keyword>
<comment type="caution">
    <text evidence="1">The sequence shown here is derived from an EMBL/GenBank/DDBJ whole genome shotgun (WGS) entry which is preliminary data.</text>
</comment>
<organism evidence="1 2">
    <name type="scientific">Sphingobium soli</name>
    <dbReference type="NCBI Taxonomy" id="1591116"/>
    <lineage>
        <taxon>Bacteria</taxon>
        <taxon>Pseudomonadati</taxon>
        <taxon>Pseudomonadota</taxon>
        <taxon>Alphaproteobacteria</taxon>
        <taxon>Sphingomonadales</taxon>
        <taxon>Sphingomonadaceae</taxon>
        <taxon>Sphingobium</taxon>
    </lineage>
</organism>
<dbReference type="EMBL" id="JAJGNP010000021">
    <property type="protein sequence ID" value="MCC4234533.1"/>
    <property type="molecule type" value="Genomic_DNA"/>
</dbReference>
<proteinExistence type="predicted"/>
<dbReference type="NCBIfam" id="NF047331">
    <property type="entry name" value="phage_HTJ"/>
    <property type="match status" value="1"/>
</dbReference>
<name>A0ABS8H904_9SPHN</name>
<reference evidence="1 2" key="1">
    <citation type="submission" date="2021-10" db="EMBL/GenBank/DDBJ databases">
        <title>The diversity and Nitrogen Metabolism of Culturable Nitrate-Utilizing Bacteria Within the Oxygen Minimum Zone of the Changjiang (Yangtze River)Estuary.</title>
        <authorList>
            <person name="Zhang D."/>
            <person name="Zheng J."/>
            <person name="Liu S."/>
            <person name="He W."/>
        </authorList>
    </citation>
    <scope>NUCLEOTIDE SEQUENCE [LARGE SCALE GENOMIC DNA]</scope>
    <source>
        <strain evidence="1 2">FXH275-2</strain>
    </source>
</reference>
<gene>
    <name evidence="1" type="ORF">LL253_17820</name>
</gene>
<protein>
    <recommendedName>
        <fullName evidence="3">GpW protein</fullName>
    </recommendedName>
</protein>
<accession>A0ABS8H904</accession>
<evidence type="ECO:0008006" key="3">
    <source>
        <dbReference type="Google" id="ProtNLM"/>
    </source>
</evidence>
<dbReference type="Proteomes" id="UP001198830">
    <property type="component" value="Unassembled WGS sequence"/>
</dbReference>
<evidence type="ECO:0000313" key="2">
    <source>
        <dbReference type="Proteomes" id="UP001198830"/>
    </source>
</evidence>
<dbReference type="RefSeq" id="WP_228228024.1">
    <property type="nucleotide sequence ID" value="NZ_JAJGNP010000021.1"/>
</dbReference>
<sequence>MTTWTDSDLIAVRRAIASGVRSVTFADGRKTEYQSLDQLMAAERVIDASLKMQAQTANGLNRRRTPYYRSGL</sequence>